<dbReference type="FunFam" id="2.120.10.90:FF:000005">
    <property type="entry name" value="DNA topoisomerase 4 subunit A"/>
    <property type="match status" value="1"/>
</dbReference>
<dbReference type="NCBIfam" id="NF004043">
    <property type="entry name" value="PRK05560.1"/>
    <property type="match status" value="1"/>
</dbReference>
<dbReference type="GO" id="GO:0005737">
    <property type="term" value="C:cytoplasm"/>
    <property type="evidence" value="ECO:0007669"/>
    <property type="project" value="TreeGrafter"/>
</dbReference>
<evidence type="ECO:0000256" key="2">
    <source>
        <dbReference type="ARBA" id="ARBA00008263"/>
    </source>
</evidence>
<name>A0A0R2QHY3_9ACTN</name>
<evidence type="ECO:0000313" key="9">
    <source>
        <dbReference type="EMBL" id="KRO47933.1"/>
    </source>
</evidence>
<evidence type="ECO:0000256" key="3">
    <source>
        <dbReference type="ARBA" id="ARBA00012895"/>
    </source>
</evidence>
<evidence type="ECO:0000259" key="8">
    <source>
        <dbReference type="PROSITE" id="PS52040"/>
    </source>
</evidence>
<sequence length="794" mass="87151">MERSFLDYAMSVIMSRALPDVRDGLKPVHRRIIWDMDQQGFRPDRPFVKCARVTGDTMARYHPHGDGAIYDALVRMAQPFSLRHPLIDFHGNYGSPDFGPAASRYTESRLHPLAMQLLADIDEDTVDLIPTYDGTSEEPIVLPARFPNLLVNGSQGIAVGMATSIPPHNLGEIIDATLHLLENPKATPDDLMKFVNGPDFPTGGLILGRAGIIDAYRTGRGSIKTRAKVSIEEGRRGQMQIIVSELPYQASCSAIASRIQELVDGGNLDGIADVNDNSSGGETNLIITLKRDANSNVVMNNLFKLTQLQSSFPVNMVALVRGVPRTVNLRDALVGYIDHQIEVITRRSTFRLQKANDRNHILEGRLKALNVIDEIIKLIRGSEDAASAKVALMGKKYSFTERQAIDILDMQLRQLTRLSRIDLETEQKDVLARIKELQAILNSDTKLRAVINKEMTAVRDAFATPRVCQITHDVGELGVEDLVDDKELVIVMTQAQYIKAVSADSFRTQGRGGRGVSGAKMKTDDIVRNVIFTTSHAYLLFFSNRGRVYRLRALEIPERERTAKGIPIVNLLPLQPGETIQAIIDTRELAGERFLFFATKQGQVKKTAFDEYNSSRRDGLIALKLRPKDELVRVIETSGTDDVFMVTKGGQTIRFAEKGVRPMGRSAAGVRGMKLRTTDEVVALDIAKDDSAILLITESGYGKRTQLTNFARKGRGGLGMIGIKLTGKKGSVVAAFMVGLEDDIVVVASGGTTIRTPVKEISSQGRAATGVRIMSLGTGQVVASAALVLAHDED</sequence>
<dbReference type="InterPro" id="IPR013757">
    <property type="entry name" value="Topo_IIA_A_a_sf"/>
</dbReference>
<dbReference type="Pfam" id="PF03989">
    <property type="entry name" value="DNA_gyraseA_C"/>
    <property type="match status" value="6"/>
</dbReference>
<dbReference type="SMART" id="SM00434">
    <property type="entry name" value="TOP4c"/>
    <property type="match status" value="1"/>
</dbReference>
<feature type="active site" description="O-(5'-phospho-DNA)-tyrosine intermediate" evidence="7">
    <location>
        <position position="105"/>
    </location>
</feature>
<dbReference type="InterPro" id="IPR050220">
    <property type="entry name" value="Type_II_DNA_Topoisomerases"/>
</dbReference>
<comment type="caution">
    <text evidence="9">The sequence shown here is derived from an EMBL/GenBank/DDBJ whole genome shotgun (WGS) entry which is preliminary data.</text>
</comment>
<dbReference type="GO" id="GO:0009330">
    <property type="term" value="C:DNA topoisomerase type II (double strand cut, ATP-hydrolyzing) complex"/>
    <property type="evidence" value="ECO:0007669"/>
    <property type="project" value="TreeGrafter"/>
</dbReference>
<dbReference type="Gene3D" id="3.30.1360.40">
    <property type="match status" value="1"/>
</dbReference>
<dbReference type="Gene3D" id="3.90.199.10">
    <property type="entry name" value="Topoisomerase II, domain 5"/>
    <property type="match status" value="1"/>
</dbReference>
<dbReference type="SUPFAM" id="SSF101904">
    <property type="entry name" value="GyrA/ParC C-terminal domain-like"/>
    <property type="match status" value="1"/>
</dbReference>
<dbReference type="GO" id="GO:0005524">
    <property type="term" value="F:ATP binding"/>
    <property type="evidence" value="ECO:0007669"/>
    <property type="project" value="InterPro"/>
</dbReference>
<dbReference type="FunFam" id="1.10.268.10:FF:000001">
    <property type="entry name" value="DNA gyrase subunit A"/>
    <property type="match status" value="1"/>
</dbReference>
<dbReference type="Gene3D" id="2.120.10.90">
    <property type="entry name" value="DNA gyrase/topoisomerase IV, subunit A, C-terminal"/>
    <property type="match status" value="1"/>
</dbReference>
<evidence type="ECO:0000256" key="6">
    <source>
        <dbReference type="ARBA" id="ARBA00023235"/>
    </source>
</evidence>
<dbReference type="NCBIfam" id="NF004044">
    <property type="entry name" value="PRK05561.1"/>
    <property type="match status" value="1"/>
</dbReference>
<dbReference type="PANTHER" id="PTHR43493">
    <property type="entry name" value="DNA GYRASE/TOPOISOMERASE SUBUNIT A"/>
    <property type="match status" value="1"/>
</dbReference>
<comment type="similarity">
    <text evidence="2">Belongs to the type II topoisomerase GyrA/ParC subunit family.</text>
</comment>
<dbReference type="InterPro" id="IPR013758">
    <property type="entry name" value="Topo_IIA_A/C_ab"/>
</dbReference>
<dbReference type="InterPro" id="IPR006691">
    <property type="entry name" value="GyrA/parC_rep"/>
</dbReference>
<dbReference type="EC" id="5.6.2.2" evidence="3"/>
<feature type="domain" description="Topo IIA-type catalytic" evidence="8">
    <location>
        <begin position="18"/>
        <end position="482"/>
    </location>
</feature>
<dbReference type="Pfam" id="PF00521">
    <property type="entry name" value="DNA_topoisoIV"/>
    <property type="match status" value="1"/>
</dbReference>
<evidence type="ECO:0000256" key="7">
    <source>
        <dbReference type="PROSITE-ProRule" id="PRU01384"/>
    </source>
</evidence>
<dbReference type="PROSITE" id="PS52040">
    <property type="entry name" value="TOPO_IIA"/>
    <property type="match status" value="1"/>
</dbReference>
<dbReference type="GO" id="GO:0003677">
    <property type="term" value="F:DNA binding"/>
    <property type="evidence" value="ECO:0007669"/>
    <property type="project" value="UniProtKB-UniRule"/>
</dbReference>
<protein>
    <recommendedName>
        <fullName evidence="3">DNA topoisomerase (ATP-hydrolyzing)</fullName>
        <ecNumber evidence="3">5.6.2.2</ecNumber>
    </recommendedName>
</protein>
<dbReference type="Proteomes" id="UP000051017">
    <property type="component" value="Unassembled WGS sequence"/>
</dbReference>
<evidence type="ECO:0000313" key="10">
    <source>
        <dbReference type="Proteomes" id="UP000051017"/>
    </source>
</evidence>
<keyword evidence="4 7" id="KW-0799">Topoisomerase</keyword>
<dbReference type="EMBL" id="LIBJ01000122">
    <property type="protein sequence ID" value="KRO47933.1"/>
    <property type="molecule type" value="Genomic_DNA"/>
</dbReference>
<accession>A0A0R2QHY3</accession>
<proteinExistence type="inferred from homology"/>
<dbReference type="InterPro" id="IPR035516">
    <property type="entry name" value="Gyrase/topoIV_suA_C"/>
</dbReference>
<dbReference type="AlphaFoldDB" id="A0A0R2QHY3"/>
<dbReference type="CDD" id="cd00187">
    <property type="entry name" value="TOP4c"/>
    <property type="match status" value="1"/>
</dbReference>
<dbReference type="Gene3D" id="1.10.268.10">
    <property type="entry name" value="Topoisomerase, domain 3"/>
    <property type="match status" value="1"/>
</dbReference>
<evidence type="ECO:0000256" key="5">
    <source>
        <dbReference type="ARBA" id="ARBA00023125"/>
    </source>
</evidence>
<keyword evidence="6 7" id="KW-0413">Isomerase</keyword>
<evidence type="ECO:0000256" key="1">
    <source>
        <dbReference type="ARBA" id="ARBA00000185"/>
    </source>
</evidence>
<dbReference type="SUPFAM" id="SSF56719">
    <property type="entry name" value="Type II DNA topoisomerase"/>
    <property type="match status" value="1"/>
</dbReference>
<gene>
    <name evidence="9" type="ORF">ABR75_04775</name>
</gene>
<dbReference type="GO" id="GO:0034335">
    <property type="term" value="F:DNA negative supercoiling activity"/>
    <property type="evidence" value="ECO:0007669"/>
    <property type="project" value="UniProtKB-ARBA"/>
</dbReference>
<organism evidence="9 10">
    <name type="scientific">Acidimicrobiia bacterium BACL6 MAG-120924-bin43</name>
    <dbReference type="NCBI Taxonomy" id="1655583"/>
    <lineage>
        <taxon>Bacteria</taxon>
        <taxon>Bacillati</taxon>
        <taxon>Actinomycetota</taxon>
        <taxon>Acidimicrobiia</taxon>
        <taxon>acIV cluster</taxon>
    </lineage>
</organism>
<reference evidence="9 10" key="1">
    <citation type="submission" date="2015-10" db="EMBL/GenBank/DDBJ databases">
        <title>Metagenome-Assembled Genomes uncover a global brackish microbiome.</title>
        <authorList>
            <person name="Hugerth L.W."/>
            <person name="Larsson J."/>
            <person name="Alneberg J."/>
            <person name="Lindh M.V."/>
            <person name="Legrand C."/>
            <person name="Pinhassi J."/>
            <person name="Andersson A.F."/>
        </authorList>
    </citation>
    <scope>NUCLEOTIDE SEQUENCE [LARGE SCALE GENOMIC DNA]</scope>
    <source>
        <strain evidence="9">BACL6 MAG-120924-bin43</strain>
    </source>
</reference>
<evidence type="ECO:0000256" key="4">
    <source>
        <dbReference type="ARBA" id="ARBA00023029"/>
    </source>
</evidence>
<dbReference type="InterPro" id="IPR013760">
    <property type="entry name" value="Topo_IIA-like_dom_sf"/>
</dbReference>
<dbReference type="NCBIfam" id="TIGR01063">
    <property type="entry name" value="gyrA"/>
    <property type="match status" value="1"/>
</dbReference>
<keyword evidence="5 7" id="KW-0238">DNA-binding</keyword>
<comment type="catalytic activity">
    <reaction evidence="1 7">
        <text>ATP-dependent breakage, passage and rejoining of double-stranded DNA.</text>
        <dbReference type="EC" id="5.6.2.2"/>
    </reaction>
</comment>
<dbReference type="InterPro" id="IPR002205">
    <property type="entry name" value="Topo_IIA_dom_A"/>
</dbReference>
<dbReference type="GO" id="GO:0006265">
    <property type="term" value="P:DNA topological change"/>
    <property type="evidence" value="ECO:0007669"/>
    <property type="project" value="UniProtKB-UniRule"/>
</dbReference>
<dbReference type="PANTHER" id="PTHR43493:SF5">
    <property type="entry name" value="DNA GYRASE SUBUNIT A, CHLOROPLASTIC_MITOCHONDRIAL"/>
    <property type="match status" value="1"/>
</dbReference>